<dbReference type="AlphaFoldDB" id="A0A150PNG7"/>
<comment type="caution">
    <text evidence="2">The sequence shown here is derived from an EMBL/GenBank/DDBJ whole genome shotgun (WGS) entry which is preliminary data.</text>
</comment>
<evidence type="ECO:0000313" key="3">
    <source>
        <dbReference type="Proteomes" id="UP000075420"/>
    </source>
</evidence>
<proteinExistence type="predicted"/>
<dbReference type="Pfam" id="PF08241">
    <property type="entry name" value="Methyltransf_11"/>
    <property type="match status" value="1"/>
</dbReference>
<evidence type="ECO:0000259" key="1">
    <source>
        <dbReference type="Pfam" id="PF08241"/>
    </source>
</evidence>
<feature type="domain" description="Methyltransferase type 11" evidence="1">
    <location>
        <begin position="53"/>
        <end position="146"/>
    </location>
</feature>
<dbReference type="EMBL" id="JELY01001084">
    <property type="protein sequence ID" value="KYF56968.1"/>
    <property type="molecule type" value="Genomic_DNA"/>
</dbReference>
<dbReference type="CDD" id="cd02440">
    <property type="entry name" value="AdoMet_MTases"/>
    <property type="match status" value="1"/>
</dbReference>
<protein>
    <recommendedName>
        <fullName evidence="1">Methyltransferase type 11 domain-containing protein</fullName>
    </recommendedName>
</protein>
<accession>A0A150PNG7</accession>
<gene>
    <name evidence="2" type="ORF">BE08_14240</name>
</gene>
<sequence length="215" mass="23260">MSTTTTTKNAGSNEYFAEVAEEWDEIRSGYFTEAMRDAAIAQTGLPPDAVVADIGTGTGFVAAGLAPKVRKVYGFDASAEMLSVAKKNLARFDNVTLQVAEGQSIPLPDQSLDAVFANMYLHHAPDPAATIREMTRLLKPGGVLCITDLDTHTNSWFREKMADVWLGFDRADVKKWYADAGLQRVEVDCAKGTCDCTGPSGEAIKVTVFMALGRK</sequence>
<dbReference type="InterPro" id="IPR013216">
    <property type="entry name" value="Methyltransf_11"/>
</dbReference>
<dbReference type="GO" id="GO:0008757">
    <property type="term" value="F:S-adenosylmethionine-dependent methyltransferase activity"/>
    <property type="evidence" value="ECO:0007669"/>
    <property type="project" value="InterPro"/>
</dbReference>
<dbReference type="PANTHER" id="PTHR43591:SF110">
    <property type="entry name" value="RHODANESE DOMAIN-CONTAINING PROTEIN"/>
    <property type="match status" value="1"/>
</dbReference>
<dbReference type="Gene3D" id="3.40.50.150">
    <property type="entry name" value="Vaccinia Virus protein VP39"/>
    <property type="match status" value="1"/>
</dbReference>
<dbReference type="SUPFAM" id="SSF53335">
    <property type="entry name" value="S-adenosyl-L-methionine-dependent methyltransferases"/>
    <property type="match status" value="1"/>
</dbReference>
<organism evidence="2 3">
    <name type="scientific">Sorangium cellulosum</name>
    <name type="common">Polyangium cellulosum</name>
    <dbReference type="NCBI Taxonomy" id="56"/>
    <lineage>
        <taxon>Bacteria</taxon>
        <taxon>Pseudomonadati</taxon>
        <taxon>Myxococcota</taxon>
        <taxon>Polyangia</taxon>
        <taxon>Polyangiales</taxon>
        <taxon>Polyangiaceae</taxon>
        <taxon>Sorangium</taxon>
    </lineage>
</organism>
<name>A0A150PNG7_SORCE</name>
<evidence type="ECO:0000313" key="2">
    <source>
        <dbReference type="EMBL" id="KYF56968.1"/>
    </source>
</evidence>
<dbReference type="PANTHER" id="PTHR43591">
    <property type="entry name" value="METHYLTRANSFERASE"/>
    <property type="match status" value="1"/>
</dbReference>
<reference evidence="2 3" key="1">
    <citation type="submission" date="2014-02" db="EMBL/GenBank/DDBJ databases">
        <title>The small core and large imbalanced accessory genome model reveals a collaborative survival strategy of Sorangium cellulosum strains in nature.</title>
        <authorList>
            <person name="Han K."/>
            <person name="Peng R."/>
            <person name="Blom J."/>
            <person name="Li Y.-Z."/>
        </authorList>
    </citation>
    <scope>NUCLEOTIDE SEQUENCE [LARGE SCALE GENOMIC DNA]</scope>
    <source>
        <strain evidence="2 3">So0157-25</strain>
    </source>
</reference>
<dbReference type="Proteomes" id="UP000075420">
    <property type="component" value="Unassembled WGS sequence"/>
</dbReference>
<dbReference type="InterPro" id="IPR029063">
    <property type="entry name" value="SAM-dependent_MTases_sf"/>
</dbReference>